<accession>A0A7L7KPW9</accession>
<reference evidence="7 8" key="1">
    <citation type="submission" date="2020-02" db="EMBL/GenBank/DDBJ databases">
        <authorList>
            <person name="Zheng R.K."/>
            <person name="Sun C.M."/>
        </authorList>
    </citation>
    <scope>NUCLEOTIDE SEQUENCE [LARGE SCALE GENOMIC DNA]</scope>
    <source>
        <strain evidence="8">zrk13</strain>
    </source>
</reference>
<dbReference type="Gene3D" id="3.90.226.10">
    <property type="entry name" value="2-enoyl-CoA Hydratase, Chain A, domain 1"/>
    <property type="match status" value="1"/>
</dbReference>
<keyword evidence="4 5" id="KW-0720">Serine protease</keyword>
<dbReference type="InterPro" id="IPR004447">
    <property type="entry name" value="Peptidase_S41A"/>
</dbReference>
<protein>
    <submittedName>
        <fullName evidence="7">PDZ domain-containing protein</fullName>
    </submittedName>
</protein>
<dbReference type="GO" id="GO:0008236">
    <property type="term" value="F:serine-type peptidase activity"/>
    <property type="evidence" value="ECO:0007669"/>
    <property type="project" value="UniProtKB-KW"/>
</dbReference>
<dbReference type="Pfam" id="PF17820">
    <property type="entry name" value="PDZ_6"/>
    <property type="match status" value="1"/>
</dbReference>
<proteinExistence type="inferred from homology"/>
<evidence type="ECO:0000256" key="5">
    <source>
        <dbReference type="RuleBase" id="RU004404"/>
    </source>
</evidence>
<dbReference type="Proteomes" id="UP000514720">
    <property type="component" value="Chromosome"/>
</dbReference>
<evidence type="ECO:0000313" key="8">
    <source>
        <dbReference type="Proteomes" id="UP000514720"/>
    </source>
</evidence>
<evidence type="ECO:0000256" key="4">
    <source>
        <dbReference type="ARBA" id="ARBA00022825"/>
    </source>
</evidence>
<dbReference type="SMART" id="SM00228">
    <property type="entry name" value="PDZ"/>
    <property type="match status" value="1"/>
</dbReference>
<feature type="domain" description="PDZ" evidence="6">
    <location>
        <begin position="94"/>
        <end position="143"/>
    </location>
</feature>
<dbReference type="GO" id="GO:0006508">
    <property type="term" value="P:proteolysis"/>
    <property type="evidence" value="ECO:0007669"/>
    <property type="project" value="UniProtKB-KW"/>
</dbReference>
<dbReference type="NCBIfam" id="TIGR00225">
    <property type="entry name" value="prc"/>
    <property type="match status" value="1"/>
</dbReference>
<dbReference type="EMBL" id="CP048914">
    <property type="protein sequence ID" value="QMS84302.1"/>
    <property type="molecule type" value="Genomic_DNA"/>
</dbReference>
<dbReference type="SUPFAM" id="SSF52096">
    <property type="entry name" value="ClpP/crotonase"/>
    <property type="match status" value="1"/>
</dbReference>
<dbReference type="AlphaFoldDB" id="A0A7L7KPW9"/>
<dbReference type="InterPro" id="IPR055210">
    <property type="entry name" value="CtpA/B_N"/>
</dbReference>
<evidence type="ECO:0000256" key="2">
    <source>
        <dbReference type="ARBA" id="ARBA00022670"/>
    </source>
</evidence>
<dbReference type="InterPro" id="IPR036034">
    <property type="entry name" value="PDZ_sf"/>
</dbReference>
<dbReference type="GO" id="GO:0030288">
    <property type="term" value="C:outer membrane-bounded periplasmic space"/>
    <property type="evidence" value="ECO:0007669"/>
    <property type="project" value="TreeGrafter"/>
</dbReference>
<dbReference type="PANTHER" id="PTHR32060:SF30">
    <property type="entry name" value="CARBOXY-TERMINAL PROCESSING PROTEASE CTPA"/>
    <property type="match status" value="1"/>
</dbReference>
<keyword evidence="8" id="KW-1185">Reference proteome</keyword>
<dbReference type="InterPro" id="IPR001478">
    <property type="entry name" value="PDZ"/>
</dbReference>
<dbReference type="GO" id="GO:0004175">
    <property type="term" value="F:endopeptidase activity"/>
    <property type="evidence" value="ECO:0007669"/>
    <property type="project" value="TreeGrafter"/>
</dbReference>
<dbReference type="SUPFAM" id="SSF50156">
    <property type="entry name" value="PDZ domain-like"/>
    <property type="match status" value="1"/>
</dbReference>
<sequence length="481" mass="53624">MMKRIVAVLAFIIAIGASFYVGQLTVDEGYTGPTELEDAVVLEVMDKLMEDHYSQPTEEELYQGMIDGMISSLEDPHTYYIDGEAYANFQAGFGESYVGIGVRVTMVNGLLIIEDVFPGSPAHDAGMQPNDIIAFVDGIDVRGDDMYNILAMILGDEGTTLTIGIVRAGEDEIITKELTRAVINNSSVVYTTYEENGQLIGYIQVNQFGDETTEKFADAIEALEAQNIDSMIIDLRNNGGGYLPTVTSMLQEFLVRDQYPMFYTEYYYNGTFYHDDYYGTRDEYKAYNIVTLVNGGSASASEVFASAMQEHGNYTLIGTTTYGKGTMQTNPIIQTTGSDRLHLSLGKWFTSDGNWVHFNGGTDGITPDIVVEQSVYETAYKMFLFDDETFVFDQVDERIENMQYILHVMGYVVRQDGYFDMATQTAIIDIQTNNGLTVNGIVDNDVLAILNDALDEFQDNPMDDSQLLAAIEYLVDHPDRD</sequence>
<comment type="similarity">
    <text evidence="1 5">Belongs to the peptidase S41A family.</text>
</comment>
<dbReference type="Gene3D" id="1.10.101.10">
    <property type="entry name" value="PGBD-like superfamily/PGBD"/>
    <property type="match status" value="1"/>
</dbReference>
<dbReference type="InterPro" id="IPR029045">
    <property type="entry name" value="ClpP/crotonase-like_dom_sf"/>
</dbReference>
<dbReference type="CDD" id="cd07560">
    <property type="entry name" value="Peptidase_S41_CPP"/>
    <property type="match status" value="1"/>
</dbReference>
<dbReference type="SMART" id="SM00245">
    <property type="entry name" value="TSPc"/>
    <property type="match status" value="1"/>
</dbReference>
<keyword evidence="3 5" id="KW-0378">Hydrolase</keyword>
<keyword evidence="2 5" id="KW-0645">Protease</keyword>
<dbReference type="PROSITE" id="PS50106">
    <property type="entry name" value="PDZ"/>
    <property type="match status" value="1"/>
</dbReference>
<evidence type="ECO:0000313" key="7">
    <source>
        <dbReference type="EMBL" id="QMS84302.1"/>
    </source>
</evidence>
<dbReference type="GO" id="GO:0007165">
    <property type="term" value="P:signal transduction"/>
    <property type="evidence" value="ECO:0007669"/>
    <property type="project" value="TreeGrafter"/>
</dbReference>
<dbReference type="Pfam" id="PF01471">
    <property type="entry name" value="PG_binding_1"/>
    <property type="match status" value="1"/>
</dbReference>
<dbReference type="InterPro" id="IPR036366">
    <property type="entry name" value="PGBDSf"/>
</dbReference>
<evidence type="ECO:0000259" key="6">
    <source>
        <dbReference type="PROSITE" id="PS50106"/>
    </source>
</evidence>
<dbReference type="InterPro" id="IPR036365">
    <property type="entry name" value="PGBD-like_sf"/>
</dbReference>
<dbReference type="Gene3D" id="2.30.42.10">
    <property type="match status" value="1"/>
</dbReference>
<dbReference type="InterPro" id="IPR005151">
    <property type="entry name" value="Tail-specific_protease"/>
</dbReference>
<dbReference type="PANTHER" id="PTHR32060">
    <property type="entry name" value="TAIL-SPECIFIC PROTEASE"/>
    <property type="match status" value="1"/>
</dbReference>
<name>A0A7L7KPW9_9MOLU</name>
<dbReference type="SUPFAM" id="SSF47090">
    <property type="entry name" value="PGBD-like"/>
    <property type="match status" value="1"/>
</dbReference>
<dbReference type="Pfam" id="PF03572">
    <property type="entry name" value="Peptidase_S41"/>
    <property type="match status" value="1"/>
</dbReference>
<dbReference type="KEGG" id="xcl:G4Z02_00615"/>
<evidence type="ECO:0000256" key="1">
    <source>
        <dbReference type="ARBA" id="ARBA00009179"/>
    </source>
</evidence>
<dbReference type="InterPro" id="IPR041489">
    <property type="entry name" value="PDZ_6"/>
</dbReference>
<organism evidence="7 8">
    <name type="scientific">Candidatus Xianfuyuplasma coldseepsis</name>
    <dbReference type="NCBI Taxonomy" id="2782163"/>
    <lineage>
        <taxon>Bacteria</taxon>
        <taxon>Bacillati</taxon>
        <taxon>Mycoplasmatota</taxon>
        <taxon>Mollicutes</taxon>
        <taxon>Candidatus Izemoplasmatales</taxon>
        <taxon>Candidatus Izemoplasmataceae</taxon>
        <taxon>Candidatus Xianfuyuplasma</taxon>
    </lineage>
</organism>
<evidence type="ECO:0000256" key="3">
    <source>
        <dbReference type="ARBA" id="ARBA00022801"/>
    </source>
</evidence>
<dbReference type="CDD" id="cd06782">
    <property type="entry name" value="cpPDZ_CPP-like"/>
    <property type="match status" value="1"/>
</dbReference>
<dbReference type="Pfam" id="PF22694">
    <property type="entry name" value="CtpB_N-like"/>
    <property type="match status" value="1"/>
</dbReference>
<dbReference type="RefSeq" id="WP_258877911.1">
    <property type="nucleotide sequence ID" value="NZ_CP048914.1"/>
</dbReference>
<gene>
    <name evidence="7" type="ORF">G4Z02_00615</name>
</gene>
<dbReference type="InterPro" id="IPR002477">
    <property type="entry name" value="Peptidoglycan-bd-like"/>
</dbReference>
<dbReference type="Gene3D" id="3.30.750.44">
    <property type="match status" value="1"/>
</dbReference>